<dbReference type="Gene3D" id="1.10.287.1080">
    <property type="entry name" value="MazG-like"/>
    <property type="match status" value="1"/>
</dbReference>
<dbReference type="NCBIfam" id="NF008986">
    <property type="entry name" value="PRK12333.1"/>
    <property type="match status" value="1"/>
</dbReference>
<dbReference type="PANTHER" id="PTHR30522">
    <property type="entry name" value="NUCLEOSIDE TRIPHOSPHATE PYROPHOSPHOHYDROLASE"/>
    <property type="match status" value="1"/>
</dbReference>
<dbReference type="PANTHER" id="PTHR30522:SF0">
    <property type="entry name" value="NUCLEOSIDE TRIPHOSPHATE PYROPHOSPHOHYDROLASE"/>
    <property type="match status" value="1"/>
</dbReference>
<dbReference type="InterPro" id="IPR011551">
    <property type="entry name" value="NTP_PyrPHydrolase_MazG"/>
</dbReference>
<evidence type="ECO:0000313" key="2">
    <source>
        <dbReference type="EMBL" id="GGJ32408.1"/>
    </source>
</evidence>
<sequence>MQELLNIMRRLRAPGGCPWDQEQTHETLRPYMLEEAAEAVDAISKGDLKELTGELGDVLLQVAFHSVIAEENGTFSYAEVEKSICDKLIRRHPHVFGDTSVENADEVVQNWQAIKTAENGGKEKHPLERIPSSLGALERSRQVLKALQLPKGSLAEVQTALQTASDTEESVLDVLEAVVQWARTLDINPEIALRSRTEQRIAHALKPAE</sequence>
<protein>
    <submittedName>
        <fullName evidence="2">Nucleoside triphosphate pyrophosphohydrolase</fullName>
    </submittedName>
</protein>
<comment type="caution">
    <text evidence="2">The sequence shown here is derived from an EMBL/GenBank/DDBJ whole genome shotgun (WGS) entry which is preliminary data.</text>
</comment>
<accession>A0ABQ2CZU7</accession>
<dbReference type="CDD" id="cd11528">
    <property type="entry name" value="NTP-PPase_MazG_Nterm"/>
    <property type="match status" value="1"/>
</dbReference>
<organism evidence="2 3">
    <name type="scientific">Deinococcus roseus</name>
    <dbReference type="NCBI Taxonomy" id="392414"/>
    <lineage>
        <taxon>Bacteria</taxon>
        <taxon>Thermotogati</taxon>
        <taxon>Deinococcota</taxon>
        <taxon>Deinococci</taxon>
        <taxon>Deinococcales</taxon>
        <taxon>Deinococcaceae</taxon>
        <taxon>Deinococcus</taxon>
    </lineage>
</organism>
<dbReference type="Pfam" id="PF03819">
    <property type="entry name" value="MazG"/>
    <property type="match status" value="1"/>
</dbReference>
<reference evidence="3" key="1">
    <citation type="journal article" date="2019" name="Int. J. Syst. Evol. Microbiol.">
        <title>The Global Catalogue of Microorganisms (GCM) 10K type strain sequencing project: providing services to taxonomists for standard genome sequencing and annotation.</title>
        <authorList>
            <consortium name="The Broad Institute Genomics Platform"/>
            <consortium name="The Broad Institute Genome Sequencing Center for Infectious Disease"/>
            <person name="Wu L."/>
            <person name="Ma J."/>
        </authorList>
    </citation>
    <scope>NUCLEOTIDE SEQUENCE [LARGE SCALE GENOMIC DNA]</scope>
    <source>
        <strain evidence="3">JCM 14370</strain>
    </source>
</reference>
<dbReference type="NCBIfam" id="TIGR00444">
    <property type="entry name" value="mazG"/>
    <property type="match status" value="1"/>
</dbReference>
<evidence type="ECO:0000313" key="3">
    <source>
        <dbReference type="Proteomes" id="UP000632222"/>
    </source>
</evidence>
<dbReference type="Proteomes" id="UP000632222">
    <property type="component" value="Unassembled WGS sequence"/>
</dbReference>
<dbReference type="EMBL" id="BMOD01000005">
    <property type="protein sequence ID" value="GGJ32408.1"/>
    <property type="molecule type" value="Genomic_DNA"/>
</dbReference>
<dbReference type="InterPro" id="IPR004518">
    <property type="entry name" value="MazG-like_dom"/>
</dbReference>
<dbReference type="InterPro" id="IPR048015">
    <property type="entry name" value="NTP-PPase_MazG-like_N"/>
</dbReference>
<gene>
    <name evidence="2" type="ORF">GCM10008938_18270</name>
</gene>
<dbReference type="RefSeq" id="WP_189002378.1">
    <property type="nucleotide sequence ID" value="NZ_BMOD01000005.1"/>
</dbReference>
<keyword evidence="3" id="KW-1185">Reference proteome</keyword>
<dbReference type="SUPFAM" id="SSF101386">
    <property type="entry name" value="all-alpha NTP pyrophosphatases"/>
    <property type="match status" value="1"/>
</dbReference>
<name>A0ABQ2CZU7_9DEIO</name>
<feature type="domain" description="NTP pyrophosphohydrolase MazG-like" evidence="1">
    <location>
        <begin position="23"/>
        <end position="96"/>
    </location>
</feature>
<proteinExistence type="predicted"/>
<evidence type="ECO:0000259" key="1">
    <source>
        <dbReference type="Pfam" id="PF03819"/>
    </source>
</evidence>